<feature type="compositionally biased region" description="Polar residues" evidence="1">
    <location>
        <begin position="844"/>
        <end position="855"/>
    </location>
</feature>
<feature type="transmembrane region" description="Helical" evidence="2">
    <location>
        <begin position="373"/>
        <end position="391"/>
    </location>
</feature>
<evidence type="ECO:0000256" key="1">
    <source>
        <dbReference type="SAM" id="MobiDB-lite"/>
    </source>
</evidence>
<dbReference type="InterPro" id="IPR012931">
    <property type="entry name" value="TraG_N_Proteobacteria"/>
</dbReference>
<keyword evidence="2" id="KW-0472">Membrane</keyword>
<evidence type="ECO:0000256" key="2">
    <source>
        <dbReference type="SAM" id="Phobius"/>
    </source>
</evidence>
<feature type="transmembrane region" description="Helical" evidence="2">
    <location>
        <begin position="58"/>
        <end position="81"/>
    </location>
</feature>
<evidence type="ECO:0000313" key="5">
    <source>
        <dbReference type="Proteomes" id="UP000295129"/>
    </source>
</evidence>
<keyword evidence="2" id="KW-0812">Transmembrane</keyword>
<evidence type="ECO:0000313" key="4">
    <source>
        <dbReference type="EMBL" id="TDN56310.1"/>
    </source>
</evidence>
<feature type="transmembrane region" description="Helical" evidence="2">
    <location>
        <begin position="343"/>
        <end position="361"/>
    </location>
</feature>
<reference evidence="4 5" key="1">
    <citation type="submission" date="2019-03" db="EMBL/GenBank/DDBJ databases">
        <title>Genomic Encyclopedia of Type Strains, Phase IV (KMG-IV): sequencing the most valuable type-strain genomes for metagenomic binning, comparative biology and taxonomic classification.</title>
        <authorList>
            <person name="Goeker M."/>
        </authorList>
    </citation>
    <scope>NUCLEOTIDE SEQUENCE [LARGE SCALE GENOMIC DNA]</scope>
    <source>
        <strain evidence="4 5">DSM 12121</strain>
    </source>
</reference>
<feature type="transmembrane region" description="Helical" evidence="2">
    <location>
        <begin position="29"/>
        <end position="51"/>
    </location>
</feature>
<feature type="region of interest" description="Disordered" evidence="1">
    <location>
        <begin position="812"/>
        <end position="855"/>
    </location>
</feature>
<feature type="transmembrane region" description="Helical" evidence="2">
    <location>
        <begin position="429"/>
        <end position="450"/>
    </location>
</feature>
<dbReference type="OrthoDB" id="8610629at2"/>
<dbReference type="Pfam" id="PF07916">
    <property type="entry name" value="TraG_N"/>
    <property type="match status" value="1"/>
</dbReference>
<sequence length="925" mass="98284">MWEIYAYQNADSLFGVFNAAAAIHASGDYAAAVAAVAFCGFVAALIAYAFAPEKLQGWKWLATVVLVFSVLIVPKVTVGIVDKTGGSAVKVVDNVPFGVALLGSLTSTIGHTLTGLFETAFQVIPGIGALPAELSYQQNGLMFGNRLIRETGNVVFQDPAFRTDLINFIHNCTTYDLIDGTLDPAAFSTSDDVWPLMASPNPARFSTLTSAGGSVGVDTCPNVYQSLNGRLPAQITRIEGRLAFQLNPTLPGAAAAAAIAGQIQQAYLKNSIATAAATAADLIRQNAMLNAIEDTSKIVGQKVNDPAAMVLAVGRAQAVAQQNATWLNYGKVAEQALPVFRNVVEAVTYAMFPLFVLLLLLTSGRETMIAFKGYAAVLIWIQLWPPLYAILNYMASIYAAYDLAAAADLGTGTKALALQTASTIYSRAISGEAVVGYLAMSIPFIAWAALKRMENFGTALIGGLSGLQAMIAGGTSASTVGNVSMGNVGLDQMHLAPNRSSAFMHSWQNDLSGNTFSSNALTGRTAVSLLRNQGFASRMVSMRVSEQDVVQASRQADAARGEAISANTERSAALTETFTRGLAKLRSLRSSSGTVSSSFEQTGETLNRLDQISKNVADSTGLTQSQVAQIAFGAAGHLGINTPVAGAELQARAGKNYMSGLSAAQQKVLNSLTQEQIAEFKQFGDRVSRDSSLINSFAKDSREAQDMSSRLASAMSRAERADATFAERTAFAERLSLARDRGESLSIDIAQDPHNLEMFLRYAEQYGGDSASALSMFEAELARQGLRPNRVFSDGTALPTSFEDVRVLHDRHTSDPALSPDLSASDQQHRATVAHSNRPAPSAHSDTSPPSLRNDVQTEGMAIRNETASARSTFDRKAEIVDTADGTLATKKSLLKQSGKQVVDDGAASIENAKEVVKDLLRKDE</sequence>
<name>A0A4R6EDN0_9RHOO</name>
<dbReference type="AlphaFoldDB" id="A0A4R6EDN0"/>
<evidence type="ECO:0000259" key="3">
    <source>
        <dbReference type="Pfam" id="PF07916"/>
    </source>
</evidence>
<dbReference type="RefSeq" id="WP_133588649.1">
    <property type="nucleotide sequence ID" value="NZ_SNVV01000002.1"/>
</dbReference>
<organism evidence="4 5">
    <name type="scientific">Azoarcus indigens</name>
    <dbReference type="NCBI Taxonomy" id="29545"/>
    <lineage>
        <taxon>Bacteria</taxon>
        <taxon>Pseudomonadati</taxon>
        <taxon>Pseudomonadota</taxon>
        <taxon>Betaproteobacteria</taxon>
        <taxon>Rhodocyclales</taxon>
        <taxon>Zoogloeaceae</taxon>
        <taxon>Azoarcus</taxon>
    </lineage>
</organism>
<gene>
    <name evidence="4" type="ORF">C7389_102246</name>
</gene>
<protein>
    <submittedName>
        <fullName evidence="4">Conjugal transfer mating pair stabilization protein TraG</fullName>
    </submittedName>
</protein>
<feature type="domain" description="TraG N-terminal Proteobacteria" evidence="3">
    <location>
        <begin position="3"/>
        <end position="463"/>
    </location>
</feature>
<keyword evidence="5" id="KW-1185">Reference proteome</keyword>
<dbReference type="EMBL" id="SNVV01000002">
    <property type="protein sequence ID" value="TDN56310.1"/>
    <property type="molecule type" value="Genomic_DNA"/>
</dbReference>
<accession>A0A4R6EDN0</accession>
<proteinExistence type="predicted"/>
<dbReference type="Proteomes" id="UP000295129">
    <property type="component" value="Unassembled WGS sequence"/>
</dbReference>
<keyword evidence="2" id="KW-1133">Transmembrane helix</keyword>
<comment type="caution">
    <text evidence="4">The sequence shown here is derived from an EMBL/GenBank/DDBJ whole genome shotgun (WGS) entry which is preliminary data.</text>
</comment>